<dbReference type="EMBL" id="JANAVB010018993">
    <property type="protein sequence ID" value="KAJ6829000.1"/>
    <property type="molecule type" value="Genomic_DNA"/>
</dbReference>
<proteinExistence type="predicted"/>
<dbReference type="AlphaFoldDB" id="A0AAX6H601"/>
<evidence type="ECO:0000313" key="1">
    <source>
        <dbReference type="EMBL" id="KAJ6829000.1"/>
    </source>
</evidence>
<accession>A0AAX6H601</accession>
<evidence type="ECO:0000313" key="2">
    <source>
        <dbReference type="EMBL" id="KAJ6836027.1"/>
    </source>
</evidence>
<keyword evidence="3" id="KW-1185">Reference proteome</keyword>
<gene>
    <name evidence="2" type="ORF">M6B38_328805</name>
    <name evidence="1" type="ORF">M6B38_359340</name>
</gene>
<evidence type="ECO:0008006" key="4">
    <source>
        <dbReference type="Google" id="ProtNLM"/>
    </source>
</evidence>
<sequence length="104" mass="12481">MDLGKKLHRNHHRCIRSRLRRGNFKLWKNLNDVVLISPRNLYQICNQIESFMIQQRSTRVLIPLSSRKRIYFQQCEMRKVISIQVAGRHIFGFLGYHSSRAYAH</sequence>
<dbReference type="Proteomes" id="UP001140949">
    <property type="component" value="Unassembled WGS sequence"/>
</dbReference>
<evidence type="ECO:0000313" key="3">
    <source>
        <dbReference type="Proteomes" id="UP001140949"/>
    </source>
</evidence>
<reference evidence="2" key="1">
    <citation type="journal article" date="2023" name="GigaByte">
        <title>Genome assembly of the bearded iris, Iris pallida Lam.</title>
        <authorList>
            <person name="Bruccoleri R.E."/>
            <person name="Oakeley E.J."/>
            <person name="Faust A.M.E."/>
            <person name="Altorfer M."/>
            <person name="Dessus-Babus S."/>
            <person name="Burckhardt D."/>
            <person name="Oertli M."/>
            <person name="Naumann U."/>
            <person name="Petersen F."/>
            <person name="Wong J."/>
        </authorList>
    </citation>
    <scope>NUCLEOTIDE SEQUENCE</scope>
    <source>
        <strain evidence="2">GSM-AAB239-AS_SAM_17_03QT</strain>
    </source>
</reference>
<name>A0AAX6H601_IRIPA</name>
<dbReference type="EMBL" id="JANAVB010012598">
    <property type="protein sequence ID" value="KAJ6836027.1"/>
    <property type="molecule type" value="Genomic_DNA"/>
</dbReference>
<organism evidence="2 3">
    <name type="scientific">Iris pallida</name>
    <name type="common">Sweet iris</name>
    <dbReference type="NCBI Taxonomy" id="29817"/>
    <lineage>
        <taxon>Eukaryota</taxon>
        <taxon>Viridiplantae</taxon>
        <taxon>Streptophyta</taxon>
        <taxon>Embryophyta</taxon>
        <taxon>Tracheophyta</taxon>
        <taxon>Spermatophyta</taxon>
        <taxon>Magnoliopsida</taxon>
        <taxon>Liliopsida</taxon>
        <taxon>Asparagales</taxon>
        <taxon>Iridaceae</taxon>
        <taxon>Iridoideae</taxon>
        <taxon>Irideae</taxon>
        <taxon>Iris</taxon>
    </lineage>
</organism>
<protein>
    <recommendedName>
        <fullName evidence="4">Ribosomal protein S19</fullName>
    </recommendedName>
</protein>
<comment type="caution">
    <text evidence="2">The sequence shown here is derived from an EMBL/GenBank/DDBJ whole genome shotgun (WGS) entry which is preliminary data.</text>
</comment>
<reference evidence="2" key="2">
    <citation type="submission" date="2023-04" db="EMBL/GenBank/DDBJ databases">
        <authorList>
            <person name="Bruccoleri R.E."/>
            <person name="Oakeley E.J."/>
            <person name="Faust A.-M."/>
            <person name="Dessus-Babus S."/>
            <person name="Altorfer M."/>
            <person name="Burckhardt D."/>
            <person name="Oertli M."/>
            <person name="Naumann U."/>
            <person name="Petersen F."/>
            <person name="Wong J."/>
        </authorList>
    </citation>
    <scope>NUCLEOTIDE SEQUENCE</scope>
    <source>
        <strain evidence="2">GSM-AAB239-AS_SAM_17_03QT</strain>
        <tissue evidence="2">Leaf</tissue>
    </source>
</reference>